<evidence type="ECO:0000256" key="1">
    <source>
        <dbReference type="ARBA" id="ARBA00022801"/>
    </source>
</evidence>
<dbReference type="Proteomes" id="UP000664256">
    <property type="component" value="Unassembled WGS sequence"/>
</dbReference>
<dbReference type="Gene3D" id="3.60.21.10">
    <property type="match status" value="1"/>
</dbReference>
<protein>
    <submittedName>
        <fullName evidence="3">DNA repair exonuclease</fullName>
    </submittedName>
</protein>
<keyword evidence="3" id="KW-0540">Nuclease</keyword>
<sequence>MRFIHVADLHFDRTFEGLTKELPADFSKKLNQANEKTLKNIVTTAIEQNVDFVIFAGDTFHQMNPSLKNQQLLMQQFEKLAQAEIPVYLIFGNHDYYEENRYWFAFPDNVVLFETETVKTITATTKNGEKYALSGFSYRQQYLTKKMAQEFPLRNLEVDYHIGIYHGDVQDANFAPFSVSELKSKNYDYWALGHIHQPTQLSAEMIYPGTPQGHTKKELDLGDVLLLELTGSNINVSKRPVAALRWQKRTISLASCENNATVLNYLSKQLAPVSAETTLLLELVLTDSEHLQNFAEMITNGQLQDLLNQQWPAQIFVHTLKLQEIKHKISLPASDLLKTQLLQEFSHGEIFKEVLTELTINKNTTLLLEDPEFRQEVLKQVAAELNEQFEWGQD</sequence>
<dbReference type="GO" id="GO:0004527">
    <property type="term" value="F:exonuclease activity"/>
    <property type="evidence" value="ECO:0007669"/>
    <property type="project" value="UniProtKB-KW"/>
</dbReference>
<accession>A0ABS3H8S4</accession>
<feature type="domain" description="Calcineurin-like phosphoesterase" evidence="2">
    <location>
        <begin position="1"/>
        <end position="198"/>
    </location>
</feature>
<proteinExistence type="predicted"/>
<dbReference type="InterPro" id="IPR004843">
    <property type="entry name" value="Calcineurin-like_PHP"/>
</dbReference>
<organism evidence="3 4">
    <name type="scientific">Candidatus Enterococcus myersii</name>
    <dbReference type="NCBI Taxonomy" id="2815322"/>
    <lineage>
        <taxon>Bacteria</taxon>
        <taxon>Bacillati</taxon>
        <taxon>Bacillota</taxon>
        <taxon>Bacilli</taxon>
        <taxon>Lactobacillales</taxon>
        <taxon>Enterococcaceae</taxon>
        <taxon>Enterococcus</taxon>
    </lineage>
</organism>
<dbReference type="InterPro" id="IPR050535">
    <property type="entry name" value="DNA_Repair-Maintenance_Comp"/>
</dbReference>
<dbReference type="InterPro" id="IPR029052">
    <property type="entry name" value="Metallo-depent_PP-like"/>
</dbReference>
<dbReference type="CDD" id="cd00840">
    <property type="entry name" value="MPP_Mre11_N"/>
    <property type="match status" value="1"/>
</dbReference>
<dbReference type="RefSeq" id="WP_206903931.1">
    <property type="nucleotide sequence ID" value="NZ_JAFLVT010000014.1"/>
</dbReference>
<dbReference type="PANTHER" id="PTHR30337">
    <property type="entry name" value="COMPONENT OF ATP-DEPENDENT DSDNA EXONUCLEASE"/>
    <property type="match status" value="1"/>
</dbReference>
<dbReference type="PANTHER" id="PTHR30337:SF7">
    <property type="entry name" value="PHOSPHOESTERASE"/>
    <property type="match status" value="1"/>
</dbReference>
<comment type="caution">
    <text evidence="3">The sequence shown here is derived from an EMBL/GenBank/DDBJ whole genome shotgun (WGS) entry which is preliminary data.</text>
</comment>
<dbReference type="PIRSF" id="PIRSF033091">
    <property type="entry name" value="Pesterase_YhaO"/>
    <property type="match status" value="1"/>
</dbReference>
<keyword evidence="4" id="KW-1185">Reference proteome</keyword>
<dbReference type="Pfam" id="PF00149">
    <property type="entry name" value="Metallophos"/>
    <property type="match status" value="1"/>
</dbReference>
<dbReference type="InterPro" id="IPR041796">
    <property type="entry name" value="Mre11_N"/>
</dbReference>
<gene>
    <name evidence="3" type="ORF">JZO76_09955</name>
</gene>
<evidence type="ECO:0000313" key="3">
    <source>
        <dbReference type="EMBL" id="MBO0449861.1"/>
    </source>
</evidence>
<dbReference type="InterPro" id="IPR014576">
    <property type="entry name" value="Pesterase_YhaO"/>
</dbReference>
<evidence type="ECO:0000313" key="4">
    <source>
        <dbReference type="Proteomes" id="UP000664256"/>
    </source>
</evidence>
<dbReference type="EMBL" id="JAFLVT010000014">
    <property type="protein sequence ID" value="MBO0449861.1"/>
    <property type="molecule type" value="Genomic_DNA"/>
</dbReference>
<name>A0ABS3H8S4_9ENTE</name>
<dbReference type="SUPFAM" id="SSF56300">
    <property type="entry name" value="Metallo-dependent phosphatases"/>
    <property type="match status" value="1"/>
</dbReference>
<reference evidence="3 4" key="1">
    <citation type="submission" date="2021-03" db="EMBL/GenBank/DDBJ databases">
        <title>Enterococcal diversity collection.</title>
        <authorList>
            <person name="Gilmore M.S."/>
            <person name="Schwartzman J."/>
            <person name="Van Tyne D."/>
            <person name="Martin M."/>
            <person name="Earl A.M."/>
            <person name="Manson A.L."/>
            <person name="Straub T."/>
            <person name="Salamzade R."/>
            <person name="Saavedra J."/>
            <person name="Lebreton F."/>
            <person name="Prichula J."/>
            <person name="Schaufler K."/>
            <person name="Gaca A."/>
            <person name="Sgardioli B."/>
            <person name="Wagenaar J."/>
            <person name="Strong T."/>
        </authorList>
    </citation>
    <scope>NUCLEOTIDE SEQUENCE [LARGE SCALE GENOMIC DNA]</scope>
    <source>
        <strain evidence="3 4">MJM12</strain>
    </source>
</reference>
<evidence type="ECO:0000259" key="2">
    <source>
        <dbReference type="Pfam" id="PF00149"/>
    </source>
</evidence>
<keyword evidence="3" id="KW-0269">Exonuclease</keyword>
<keyword evidence="1" id="KW-0378">Hydrolase</keyword>